<dbReference type="Gene3D" id="3.40.50.200">
    <property type="entry name" value="Peptidase S8/S53 domain"/>
    <property type="match status" value="1"/>
</dbReference>
<dbReference type="InterPro" id="IPR036852">
    <property type="entry name" value="Peptidase_S8/S53_dom_sf"/>
</dbReference>
<evidence type="ECO:0000259" key="2">
    <source>
        <dbReference type="PROSITE" id="PS51695"/>
    </source>
</evidence>
<protein>
    <submittedName>
        <fullName evidence="3">Tripeptidyl-peptidase sed1</fullName>
    </submittedName>
</protein>
<feature type="domain" description="Peptidase S53" evidence="2">
    <location>
        <begin position="1"/>
        <end position="238"/>
    </location>
</feature>
<dbReference type="EMBL" id="QGMG01000216">
    <property type="protein sequence ID" value="TVY55699.1"/>
    <property type="molecule type" value="Genomic_DNA"/>
</dbReference>
<dbReference type="PANTHER" id="PTHR14218">
    <property type="entry name" value="PROTEASE S8 TRIPEPTIDYL PEPTIDASE I CLN2"/>
    <property type="match status" value="1"/>
</dbReference>
<dbReference type="GO" id="GO:0004252">
    <property type="term" value="F:serine-type endopeptidase activity"/>
    <property type="evidence" value="ECO:0007669"/>
    <property type="project" value="InterPro"/>
</dbReference>
<dbReference type="PROSITE" id="PS51695">
    <property type="entry name" value="SEDOLISIN"/>
    <property type="match status" value="1"/>
</dbReference>
<comment type="caution">
    <text evidence="1">Lacks conserved residue(s) required for the propagation of feature annotation.</text>
</comment>
<evidence type="ECO:0000313" key="3">
    <source>
        <dbReference type="EMBL" id="TVY55699.1"/>
    </source>
</evidence>
<name>A0A7D8URD0_9HELO</name>
<dbReference type="InterPro" id="IPR030400">
    <property type="entry name" value="Sedolisin_dom"/>
</dbReference>
<dbReference type="GO" id="GO:0008240">
    <property type="term" value="F:tripeptidyl-peptidase activity"/>
    <property type="evidence" value="ECO:0007669"/>
    <property type="project" value="TreeGrafter"/>
</dbReference>
<gene>
    <name evidence="3" type="primary">sed1_5</name>
    <name evidence="3" type="ORF">LCER1_G005069</name>
</gene>
<evidence type="ECO:0000256" key="1">
    <source>
        <dbReference type="PROSITE-ProRule" id="PRU01032"/>
    </source>
</evidence>
<accession>A0A7D8URD0</accession>
<keyword evidence="4" id="KW-1185">Reference proteome</keyword>
<sequence>MKLGMQGVSIILASGDSGAVARRLRWLSRHRKCLQPGFPSHLSIRNSSRSSLPPHRRKRIQGPRNCRDAIPIWRLLPFSNIYAQPTYQNATLATYFAEHDPGYKSYATSGTNNPSAATTNGCVYNRAGRGYPDVSAVGDNVVVYLNGVPTLISGVGVFAPVFGAVSNRINEERLAVGKRTVGFVNPALYAKPGVFNDIIHGSNLGCKTNGFSAVKGWGLVTGLGTPNNPALLELFMSLP</sequence>
<dbReference type="Proteomes" id="UP000481288">
    <property type="component" value="Unassembled WGS sequence"/>
</dbReference>
<reference evidence="3 4" key="1">
    <citation type="submission" date="2018-05" db="EMBL/GenBank/DDBJ databases">
        <title>Whole genome sequencing for identification of molecular markers to develop diagnostic detection tools for the regulated plant pathogen Lachnellula willkommii.</title>
        <authorList>
            <person name="Giroux E."/>
            <person name="Bilodeau G."/>
        </authorList>
    </citation>
    <scope>NUCLEOTIDE SEQUENCE [LARGE SCALE GENOMIC DNA]</scope>
    <source>
        <strain evidence="3 4">CBS 625.97</strain>
    </source>
</reference>
<comment type="caution">
    <text evidence="3">The sequence shown here is derived from an EMBL/GenBank/DDBJ whole genome shotgun (WGS) entry which is preliminary data.</text>
</comment>
<dbReference type="PANTHER" id="PTHR14218:SF19">
    <property type="entry name" value="SERINE PROTEASE AORO, PUTATIVE (AFU_ORTHOLOGUE AFUA_6G10250)-RELATED"/>
    <property type="match status" value="1"/>
</dbReference>
<dbReference type="GO" id="GO:0006508">
    <property type="term" value="P:proteolysis"/>
    <property type="evidence" value="ECO:0007669"/>
    <property type="project" value="InterPro"/>
</dbReference>
<organism evidence="3 4">
    <name type="scientific">Lachnellula cervina</name>
    <dbReference type="NCBI Taxonomy" id="1316786"/>
    <lineage>
        <taxon>Eukaryota</taxon>
        <taxon>Fungi</taxon>
        <taxon>Dikarya</taxon>
        <taxon>Ascomycota</taxon>
        <taxon>Pezizomycotina</taxon>
        <taxon>Leotiomycetes</taxon>
        <taxon>Helotiales</taxon>
        <taxon>Lachnaceae</taxon>
        <taxon>Lachnellula</taxon>
    </lineage>
</organism>
<dbReference type="AlphaFoldDB" id="A0A7D8URD0"/>
<proteinExistence type="predicted"/>
<dbReference type="SUPFAM" id="SSF52743">
    <property type="entry name" value="Subtilisin-like"/>
    <property type="match status" value="1"/>
</dbReference>
<dbReference type="InterPro" id="IPR050819">
    <property type="entry name" value="Tripeptidyl-peptidase_I"/>
</dbReference>
<dbReference type="OrthoDB" id="409122at2759"/>
<evidence type="ECO:0000313" key="4">
    <source>
        <dbReference type="Proteomes" id="UP000481288"/>
    </source>
</evidence>